<feature type="transmembrane region" description="Helical" evidence="1">
    <location>
        <begin position="26"/>
        <end position="45"/>
    </location>
</feature>
<organism evidence="2 3">
    <name type="scientific">Escherichia phage A5-4</name>
    <dbReference type="NCBI Taxonomy" id="2996162"/>
    <lineage>
        <taxon>Viruses</taxon>
        <taxon>Duplodnaviria</taxon>
        <taxon>Heunggongvirae</taxon>
        <taxon>Uroviricota</taxon>
        <taxon>Caudoviricetes</taxon>
        <taxon>Vequintavirinae</taxon>
    </lineage>
</organism>
<evidence type="ECO:0000313" key="3">
    <source>
        <dbReference type="Proteomes" id="UP001236076"/>
    </source>
</evidence>
<evidence type="ECO:0000313" key="2">
    <source>
        <dbReference type="EMBL" id="UZZ64354.1"/>
    </source>
</evidence>
<name>A0AAE9PTK9_9CAUD</name>
<accession>A0AAE9PTK9</accession>
<keyword evidence="1" id="KW-0472">Membrane</keyword>
<evidence type="ECO:0000256" key="1">
    <source>
        <dbReference type="SAM" id="Phobius"/>
    </source>
</evidence>
<dbReference type="Proteomes" id="UP001236076">
    <property type="component" value="Segment"/>
</dbReference>
<reference evidence="2 3" key="1">
    <citation type="submission" date="2022-10" db="EMBL/GenBank/DDBJ databases">
        <authorList>
            <person name="Cortes-Martin A."/>
            <person name="Buttimer C.T.H."/>
            <person name="Hill C."/>
        </authorList>
    </citation>
    <scope>NUCLEOTIDE SEQUENCE [LARGE SCALE GENOMIC DNA]</scope>
</reference>
<keyword evidence="3" id="KW-1185">Reference proteome</keyword>
<proteinExistence type="predicted"/>
<sequence>MKDTDDNPNARWENCDYLLWPNWYHYLTWGIILALLASVAVLSALEQL</sequence>
<dbReference type="EMBL" id="OP744025">
    <property type="protein sequence ID" value="UZZ64354.1"/>
    <property type="molecule type" value="Genomic_DNA"/>
</dbReference>
<gene>
    <name evidence="2" type="ORF">A54_114</name>
</gene>
<keyword evidence="1" id="KW-0812">Transmembrane</keyword>
<protein>
    <submittedName>
        <fullName evidence="2">Uncharacterized protein</fullName>
    </submittedName>
</protein>
<keyword evidence="1" id="KW-1133">Transmembrane helix</keyword>